<proteinExistence type="predicted"/>
<organism evidence="1 2">
    <name type="scientific">Pyricularia oryzae</name>
    <name type="common">Rice blast fungus</name>
    <name type="synonym">Magnaporthe oryzae</name>
    <dbReference type="NCBI Taxonomy" id="318829"/>
    <lineage>
        <taxon>Eukaryota</taxon>
        <taxon>Fungi</taxon>
        <taxon>Dikarya</taxon>
        <taxon>Ascomycota</taxon>
        <taxon>Pezizomycotina</taxon>
        <taxon>Sordariomycetes</taxon>
        <taxon>Sordariomycetidae</taxon>
        <taxon>Magnaporthales</taxon>
        <taxon>Pyriculariaceae</taxon>
        <taxon>Pyricularia</taxon>
    </lineage>
</organism>
<name>A0A4P7N3B9_PYROR</name>
<protein>
    <submittedName>
        <fullName evidence="1">Uncharacterized protein</fullName>
    </submittedName>
</protein>
<evidence type="ECO:0000313" key="2">
    <source>
        <dbReference type="Proteomes" id="UP000294847"/>
    </source>
</evidence>
<evidence type="ECO:0000313" key="1">
    <source>
        <dbReference type="EMBL" id="QBZ55501.1"/>
    </source>
</evidence>
<reference evidence="1 2" key="1">
    <citation type="journal article" date="2019" name="Mol. Biol. Evol.">
        <title>Blast fungal genomes show frequent chromosomal changes, gene gains and losses, and effector gene turnover.</title>
        <authorList>
            <person name="Gomez Luciano L.B."/>
            <person name="Jason Tsai I."/>
            <person name="Chuma I."/>
            <person name="Tosa Y."/>
            <person name="Chen Y.H."/>
            <person name="Li J.Y."/>
            <person name="Li M.Y."/>
            <person name="Jade Lu M.Y."/>
            <person name="Nakayashiki H."/>
            <person name="Li W.H."/>
        </authorList>
    </citation>
    <scope>NUCLEOTIDE SEQUENCE [LARGE SCALE GENOMIC DNA]</scope>
    <source>
        <strain evidence="1">MZ5-1-6</strain>
    </source>
</reference>
<accession>A0A4P7N3B9</accession>
<gene>
    <name evidence="1" type="ORF">PoMZ_00399</name>
</gene>
<dbReference type="AlphaFoldDB" id="A0A4P7N3B9"/>
<dbReference type="EMBL" id="CP034205">
    <property type="protein sequence ID" value="QBZ55501.1"/>
    <property type="molecule type" value="Genomic_DNA"/>
</dbReference>
<dbReference type="Proteomes" id="UP000294847">
    <property type="component" value="Chromosome 2"/>
</dbReference>
<sequence length="71" mass="7800">MKIVNALCGYVRKYGTTHCRSTVQYEQSLPLPRPNLLARASHELLVSLHVNGPAPSLLHISSGTVRPSIHL</sequence>